<dbReference type="InterPro" id="IPR012156">
    <property type="entry name" value="Cold_shock_CspA"/>
</dbReference>
<protein>
    <submittedName>
        <fullName evidence="2">DUF1294 domain-containing protein</fullName>
    </submittedName>
</protein>
<dbReference type="AlphaFoldDB" id="A0A433HB06"/>
<organism evidence="2 3">
    <name type="scientific">Peribacillus cavernae</name>
    <dbReference type="NCBI Taxonomy" id="1674310"/>
    <lineage>
        <taxon>Bacteria</taxon>
        <taxon>Bacillati</taxon>
        <taxon>Bacillota</taxon>
        <taxon>Bacilli</taxon>
        <taxon>Bacillales</taxon>
        <taxon>Bacillaceae</taxon>
        <taxon>Peribacillus</taxon>
    </lineage>
</organism>
<dbReference type="InterPro" id="IPR010718">
    <property type="entry name" value="DUF1294"/>
</dbReference>
<keyword evidence="1" id="KW-0472">Membrane</keyword>
<accession>A0A433HB06</accession>
<comment type="caution">
    <text evidence="2">The sequence shown here is derived from an EMBL/GenBank/DDBJ whole genome shotgun (WGS) entry which is preliminary data.</text>
</comment>
<feature type="transmembrane region" description="Helical" evidence="1">
    <location>
        <begin position="39"/>
        <end position="57"/>
    </location>
</feature>
<dbReference type="OrthoDB" id="1698854at2"/>
<dbReference type="Pfam" id="PF06961">
    <property type="entry name" value="DUF1294"/>
    <property type="match status" value="1"/>
</dbReference>
<dbReference type="PIRSF" id="PIRSF002599">
    <property type="entry name" value="Cold_shock_A"/>
    <property type="match status" value="1"/>
</dbReference>
<dbReference type="Proteomes" id="UP000267430">
    <property type="component" value="Unassembled WGS sequence"/>
</dbReference>
<keyword evidence="1" id="KW-0812">Transmembrane</keyword>
<name>A0A433HB06_9BACI</name>
<feature type="transmembrane region" description="Helical" evidence="1">
    <location>
        <begin position="64"/>
        <end position="85"/>
    </location>
</feature>
<evidence type="ECO:0000313" key="3">
    <source>
        <dbReference type="Proteomes" id="UP000267430"/>
    </source>
</evidence>
<dbReference type="EMBL" id="RYZZ01000042">
    <property type="protein sequence ID" value="RUQ25466.1"/>
    <property type="molecule type" value="Genomic_DNA"/>
</dbReference>
<sequence length="86" mass="10138">MSAIWFYFLIINCFAFFTMKRDKRKAEKHQYRISEKTLWLLAWIGGATGSTAGMFLFRHKTKHASFRIGFPFLMIIQLAIVIYIVV</sequence>
<keyword evidence="1" id="KW-1133">Transmembrane helix</keyword>
<evidence type="ECO:0000256" key="1">
    <source>
        <dbReference type="SAM" id="Phobius"/>
    </source>
</evidence>
<evidence type="ECO:0000313" key="2">
    <source>
        <dbReference type="EMBL" id="RUQ25466.1"/>
    </source>
</evidence>
<gene>
    <name evidence="2" type="ORF">ELQ35_20370</name>
</gene>
<keyword evidence="3" id="KW-1185">Reference proteome</keyword>
<dbReference type="GO" id="GO:0003676">
    <property type="term" value="F:nucleic acid binding"/>
    <property type="evidence" value="ECO:0007669"/>
    <property type="project" value="InterPro"/>
</dbReference>
<dbReference type="RefSeq" id="WP_126867014.1">
    <property type="nucleotide sequence ID" value="NZ_JAUSTX010000014.1"/>
</dbReference>
<reference evidence="2 3" key="1">
    <citation type="submission" date="2018-12" db="EMBL/GenBank/DDBJ databases">
        <title>Bacillus chawlae sp. nov., Bacillus glennii sp. nov., and Bacillus saganii sp. nov. Isolated from the Vehicle Assembly Building at Kennedy Space Center where the Viking Spacecraft were Assembled.</title>
        <authorList>
            <person name="Seuylemezian A."/>
            <person name="Vaishampayan P."/>
        </authorList>
    </citation>
    <scope>NUCLEOTIDE SEQUENCE [LARGE SCALE GENOMIC DNA]</scope>
    <source>
        <strain evidence="2 3">L5</strain>
    </source>
</reference>
<proteinExistence type="predicted"/>